<sequence>MDFPRRWRLFERLIGQLGGRTSHGKSCILFAGTFVKFRSQHPVKVLVYYFYRGTVQTLSVFSTGSIEQSVDRSGKSVMSALRSLLGEGEECTSDNLLGIASPLAAQQPFRSEGLYQSNWYKESASDTGKFL</sequence>
<accession>A0A1R0H3N6</accession>
<protein>
    <submittedName>
        <fullName evidence="1">Uncharacterized protein</fullName>
    </submittedName>
</protein>
<proteinExistence type="predicted"/>
<dbReference type="EMBL" id="LSSL01000774">
    <property type="protein sequence ID" value="OLY83728.1"/>
    <property type="molecule type" value="Genomic_DNA"/>
</dbReference>
<evidence type="ECO:0000313" key="2">
    <source>
        <dbReference type="Proteomes" id="UP000187455"/>
    </source>
</evidence>
<comment type="caution">
    <text evidence="1">The sequence shown here is derived from an EMBL/GenBank/DDBJ whole genome shotgun (WGS) entry which is preliminary data.</text>
</comment>
<dbReference type="AlphaFoldDB" id="A0A1R0H3N6"/>
<dbReference type="Proteomes" id="UP000187455">
    <property type="component" value="Unassembled WGS sequence"/>
</dbReference>
<name>A0A1R0H3N6_9FUNG</name>
<reference evidence="1 2" key="1">
    <citation type="journal article" date="2016" name="Mol. Biol. Evol.">
        <title>Genome-Wide Survey of Gut Fungi (Harpellales) Reveals the First Horizontally Transferred Ubiquitin Gene from a Mosquito Host.</title>
        <authorList>
            <person name="Wang Y."/>
            <person name="White M.M."/>
            <person name="Kvist S."/>
            <person name="Moncalvo J.M."/>
        </authorList>
    </citation>
    <scope>NUCLEOTIDE SEQUENCE [LARGE SCALE GENOMIC DNA]</scope>
    <source>
        <strain evidence="1 2">ALG-7-W6</strain>
    </source>
</reference>
<organism evidence="1 2">
    <name type="scientific">Smittium mucronatum</name>
    <dbReference type="NCBI Taxonomy" id="133383"/>
    <lineage>
        <taxon>Eukaryota</taxon>
        <taxon>Fungi</taxon>
        <taxon>Fungi incertae sedis</taxon>
        <taxon>Zoopagomycota</taxon>
        <taxon>Kickxellomycotina</taxon>
        <taxon>Harpellomycetes</taxon>
        <taxon>Harpellales</taxon>
        <taxon>Legeriomycetaceae</taxon>
        <taxon>Smittium</taxon>
    </lineage>
</organism>
<evidence type="ECO:0000313" key="1">
    <source>
        <dbReference type="EMBL" id="OLY83728.1"/>
    </source>
</evidence>
<keyword evidence="2" id="KW-1185">Reference proteome</keyword>
<gene>
    <name evidence="1" type="ORF">AYI68_g2125</name>
</gene>